<organism evidence="6 7">
    <name type="scientific">Haliscomenobacter hydrossis (strain ATCC 27775 / DSM 1100 / LMG 10767 / O)</name>
    <dbReference type="NCBI Taxonomy" id="760192"/>
    <lineage>
        <taxon>Bacteria</taxon>
        <taxon>Pseudomonadati</taxon>
        <taxon>Bacteroidota</taxon>
        <taxon>Saprospiria</taxon>
        <taxon>Saprospirales</taxon>
        <taxon>Haliscomenobacteraceae</taxon>
        <taxon>Haliscomenobacter</taxon>
    </lineage>
</organism>
<evidence type="ECO:0000259" key="5">
    <source>
        <dbReference type="PROSITE" id="PS51007"/>
    </source>
</evidence>
<dbReference type="eggNOG" id="COG2010">
    <property type="taxonomic scope" value="Bacteria"/>
</dbReference>
<dbReference type="Gene3D" id="1.10.760.10">
    <property type="entry name" value="Cytochrome c-like domain"/>
    <property type="match status" value="1"/>
</dbReference>
<evidence type="ECO:0000256" key="4">
    <source>
        <dbReference type="PROSITE-ProRule" id="PRU00433"/>
    </source>
</evidence>
<dbReference type="STRING" id="760192.Halhy_0194"/>
<evidence type="ECO:0000256" key="2">
    <source>
        <dbReference type="ARBA" id="ARBA00022723"/>
    </source>
</evidence>
<dbReference type="Proteomes" id="UP000008461">
    <property type="component" value="Chromosome"/>
</dbReference>
<evidence type="ECO:0000313" key="6">
    <source>
        <dbReference type="EMBL" id="AEE48107.1"/>
    </source>
</evidence>
<dbReference type="EMBL" id="CP002691">
    <property type="protein sequence ID" value="AEE48107.1"/>
    <property type="molecule type" value="Genomic_DNA"/>
</dbReference>
<dbReference type="PROSITE" id="PS51257">
    <property type="entry name" value="PROKAR_LIPOPROTEIN"/>
    <property type="match status" value="1"/>
</dbReference>
<reference key="2">
    <citation type="submission" date="2011-04" db="EMBL/GenBank/DDBJ databases">
        <title>Complete sequence of chromosome of Haliscomenobacter hydrossis DSM 1100.</title>
        <authorList>
            <consortium name="US DOE Joint Genome Institute (JGI-PGF)"/>
            <person name="Lucas S."/>
            <person name="Han J."/>
            <person name="Lapidus A."/>
            <person name="Bruce D."/>
            <person name="Goodwin L."/>
            <person name="Pitluck S."/>
            <person name="Peters L."/>
            <person name="Kyrpides N."/>
            <person name="Mavromatis K."/>
            <person name="Ivanova N."/>
            <person name="Ovchinnikova G."/>
            <person name="Pagani I."/>
            <person name="Daligault H."/>
            <person name="Detter J.C."/>
            <person name="Han C."/>
            <person name="Land M."/>
            <person name="Hauser L."/>
            <person name="Markowitz V."/>
            <person name="Cheng J.-F."/>
            <person name="Hugenholtz P."/>
            <person name="Woyke T."/>
            <person name="Wu D."/>
            <person name="Verbarg S."/>
            <person name="Frueling A."/>
            <person name="Brambilla E."/>
            <person name="Klenk H.-P."/>
            <person name="Eisen J.A."/>
        </authorList>
    </citation>
    <scope>NUCLEOTIDE SEQUENCE</scope>
    <source>
        <strain>DSM 1100</strain>
    </source>
</reference>
<dbReference type="GO" id="GO:0020037">
    <property type="term" value="F:heme binding"/>
    <property type="evidence" value="ECO:0007669"/>
    <property type="project" value="InterPro"/>
</dbReference>
<proteinExistence type="predicted"/>
<dbReference type="SUPFAM" id="SSF46626">
    <property type="entry name" value="Cytochrome c"/>
    <property type="match status" value="1"/>
</dbReference>
<dbReference type="RefSeq" id="WP_013762671.1">
    <property type="nucleotide sequence ID" value="NC_015510.1"/>
</dbReference>
<dbReference type="GO" id="GO:0046872">
    <property type="term" value="F:metal ion binding"/>
    <property type="evidence" value="ECO:0007669"/>
    <property type="project" value="UniProtKB-KW"/>
</dbReference>
<evidence type="ECO:0000256" key="1">
    <source>
        <dbReference type="ARBA" id="ARBA00022617"/>
    </source>
</evidence>
<dbReference type="KEGG" id="hhy:Halhy_0194"/>
<dbReference type="PANTHER" id="PTHR35008">
    <property type="entry name" value="BLL4482 PROTEIN-RELATED"/>
    <property type="match status" value="1"/>
</dbReference>
<dbReference type="InterPro" id="IPR036909">
    <property type="entry name" value="Cyt_c-like_dom_sf"/>
</dbReference>
<evidence type="ECO:0000313" key="7">
    <source>
        <dbReference type="Proteomes" id="UP000008461"/>
    </source>
</evidence>
<dbReference type="InterPro" id="IPR051459">
    <property type="entry name" value="Cytochrome_c-type_DH"/>
</dbReference>
<dbReference type="GO" id="GO:0009055">
    <property type="term" value="F:electron transfer activity"/>
    <property type="evidence" value="ECO:0007669"/>
    <property type="project" value="InterPro"/>
</dbReference>
<keyword evidence="3 4" id="KW-0408">Iron</keyword>
<dbReference type="AlphaFoldDB" id="F4KTW3"/>
<name>F4KTW3_HALH1</name>
<keyword evidence="2 4" id="KW-0479">Metal-binding</keyword>
<keyword evidence="1 4" id="KW-0349">Heme</keyword>
<sequence>MYRYILFAQLLALLFILACQGSPYKQGEIMYGNFCASCHMDDGSGLRGRIPPLANSDYLKKYPSELACIIRYGKTGEIEVNGKKYQEPMPGVPQLTDFEIANIINYINQAWGNESAYVPVQKVQQALEKCK</sequence>
<dbReference type="InterPro" id="IPR009056">
    <property type="entry name" value="Cyt_c-like_dom"/>
</dbReference>
<keyword evidence="7" id="KW-1185">Reference proteome</keyword>
<gene>
    <name evidence="6" type="ordered locus">Halhy_0194</name>
</gene>
<dbReference type="HOGENOM" id="CLU_093848_2_1_10"/>
<dbReference type="PANTHER" id="PTHR35008:SF4">
    <property type="entry name" value="BLL4482 PROTEIN"/>
    <property type="match status" value="1"/>
</dbReference>
<evidence type="ECO:0000256" key="3">
    <source>
        <dbReference type="ARBA" id="ARBA00023004"/>
    </source>
</evidence>
<reference evidence="6 7" key="1">
    <citation type="journal article" date="2011" name="Stand. Genomic Sci.">
        <title>Complete genome sequence of Haliscomenobacter hydrossis type strain (O).</title>
        <authorList>
            <consortium name="US DOE Joint Genome Institute (JGI-PGF)"/>
            <person name="Daligault H."/>
            <person name="Lapidus A."/>
            <person name="Zeytun A."/>
            <person name="Nolan M."/>
            <person name="Lucas S."/>
            <person name="Del Rio T.G."/>
            <person name="Tice H."/>
            <person name="Cheng J.F."/>
            <person name="Tapia R."/>
            <person name="Han C."/>
            <person name="Goodwin L."/>
            <person name="Pitluck S."/>
            <person name="Liolios K."/>
            <person name="Pagani I."/>
            <person name="Ivanova N."/>
            <person name="Huntemann M."/>
            <person name="Mavromatis K."/>
            <person name="Mikhailova N."/>
            <person name="Pati A."/>
            <person name="Chen A."/>
            <person name="Palaniappan K."/>
            <person name="Land M."/>
            <person name="Hauser L."/>
            <person name="Brambilla E.M."/>
            <person name="Rohde M."/>
            <person name="Verbarg S."/>
            <person name="Goker M."/>
            <person name="Bristow J."/>
            <person name="Eisen J.A."/>
            <person name="Markowitz V."/>
            <person name="Hugenholtz P."/>
            <person name="Kyrpides N.C."/>
            <person name="Klenk H.P."/>
            <person name="Woyke T."/>
        </authorList>
    </citation>
    <scope>NUCLEOTIDE SEQUENCE [LARGE SCALE GENOMIC DNA]</scope>
    <source>
        <strain evidence="7">ATCC 27775 / DSM 1100 / LMG 10767 / O</strain>
    </source>
</reference>
<feature type="domain" description="Cytochrome c" evidence="5">
    <location>
        <begin position="22"/>
        <end position="111"/>
    </location>
</feature>
<dbReference type="OrthoDB" id="9811395at2"/>
<accession>F4KTW3</accession>
<dbReference type="PROSITE" id="PS51007">
    <property type="entry name" value="CYTC"/>
    <property type="match status" value="1"/>
</dbReference>
<protein>
    <submittedName>
        <fullName evidence="6">Cytochrome c class I</fullName>
    </submittedName>
</protein>
<dbReference type="Pfam" id="PF00034">
    <property type="entry name" value="Cytochrom_C"/>
    <property type="match status" value="1"/>
</dbReference>